<reference evidence="2" key="1">
    <citation type="submission" date="2016-05" db="EMBL/GenBank/DDBJ databases">
        <authorList>
            <person name="Behera P."/>
            <person name="Vaishampayan P."/>
            <person name="Singh N."/>
            <person name="Raina V."/>
            <person name="Suar M."/>
            <person name="Pattnaik A."/>
            <person name="Rastogi G."/>
        </authorList>
    </citation>
    <scope>NUCLEOTIDE SEQUENCE [LARGE SCALE GENOMIC DNA]</scope>
    <source>
        <strain evidence="2">MP23</strain>
    </source>
</reference>
<comment type="caution">
    <text evidence="1">The sequence shown here is derived from an EMBL/GenBank/DDBJ whole genome shotgun (WGS) entry which is preliminary data.</text>
</comment>
<sequence>MADITSEINTVVSDTSRFNAAQMHIIIAFVNELDNDTLHQFENGSERSIMDCYTQLLSACRTPGRRQRDEEYELESLTGVDRRNITMRSNPDFFERFRTSPAHMYGYGGNIYRDQTKSYYDIAGKVLAGLGGLATFGAGTAVIAATQTGSSLSVIAARYALSSLGATGLASGAMALLRNNFSDVQIATNKDFLETIKSVAKLRNKLNDFFQGLYGKVLKDSEKAEKALNDEMGSHPLRYSAGSENQLVRTNLTPIQSLITEDFANANYDISAKILPQDEHAGWHISVTSMRGGERILNRTNMLVLQQVVNRL</sequence>
<proteinExistence type="predicted"/>
<name>A0A1B7L1B1_9ENTR</name>
<evidence type="ECO:0000313" key="2">
    <source>
        <dbReference type="Proteomes" id="UP000078225"/>
    </source>
</evidence>
<dbReference type="STRING" id="1691903.A9B99_11705"/>
<dbReference type="OrthoDB" id="6566376at2"/>
<evidence type="ECO:0000313" key="1">
    <source>
        <dbReference type="EMBL" id="OAT76103.1"/>
    </source>
</evidence>
<dbReference type="Proteomes" id="UP000078225">
    <property type="component" value="Unassembled WGS sequence"/>
</dbReference>
<dbReference type="AlphaFoldDB" id="A0A1B7L1B1"/>
<accession>A0A1B7L1B1</accession>
<gene>
    <name evidence="1" type="ORF">A9B99_11705</name>
</gene>
<dbReference type="EMBL" id="LYRP01000033">
    <property type="protein sequence ID" value="OAT76103.1"/>
    <property type="molecule type" value="Genomic_DNA"/>
</dbReference>
<dbReference type="RefSeq" id="WP_064599433.1">
    <property type="nucleotide sequence ID" value="NZ_CP134782.1"/>
</dbReference>
<organism evidence="1 2">
    <name type="scientific">Mangrovibacter phragmitis</name>
    <dbReference type="NCBI Taxonomy" id="1691903"/>
    <lineage>
        <taxon>Bacteria</taxon>
        <taxon>Pseudomonadati</taxon>
        <taxon>Pseudomonadota</taxon>
        <taxon>Gammaproteobacteria</taxon>
        <taxon>Enterobacterales</taxon>
        <taxon>Enterobacteriaceae</taxon>
        <taxon>Mangrovibacter</taxon>
    </lineage>
</organism>
<protein>
    <submittedName>
        <fullName evidence="1">Transcriptional regulator</fullName>
    </submittedName>
</protein>
<keyword evidence="2" id="KW-1185">Reference proteome</keyword>